<sequence length="143" mass="16014">MVALWDRVAVVRVRGCDRSALRQRSINASYLKNTTRHQCKLPEEHHQPAVSTTLQSRMTSNCLVAFTTGVGVHVLNPLVEGLPQPPLVFRLILHSRPPARACIAVKVLAEMLTLALNRSKLIENLGLRMRHDIPVHLTFADEI</sequence>
<proteinExistence type="predicted"/>
<evidence type="ECO:0000313" key="1">
    <source>
        <dbReference type="EMBL" id="OAQ85958.1"/>
    </source>
</evidence>
<organism evidence="1 2">
    <name type="scientific">Purpureocillium lilacinum</name>
    <name type="common">Paecilomyces lilacinus</name>
    <dbReference type="NCBI Taxonomy" id="33203"/>
    <lineage>
        <taxon>Eukaryota</taxon>
        <taxon>Fungi</taxon>
        <taxon>Dikarya</taxon>
        <taxon>Ascomycota</taxon>
        <taxon>Pezizomycotina</taxon>
        <taxon>Sordariomycetes</taxon>
        <taxon>Hypocreomycetidae</taxon>
        <taxon>Hypocreales</taxon>
        <taxon>Ophiocordycipitaceae</taxon>
        <taxon>Purpureocillium</taxon>
    </lineage>
</organism>
<comment type="caution">
    <text evidence="1">The sequence shown here is derived from an EMBL/GenBank/DDBJ whole genome shotgun (WGS) entry which is preliminary data.</text>
</comment>
<reference evidence="1 2" key="1">
    <citation type="submission" date="2016-02" db="EMBL/GenBank/DDBJ databases">
        <title>Biosynthesis of antibiotic leucinostatins and their inhibition on Phytophthora in bio-control Purpureocillium lilacinum.</title>
        <authorList>
            <person name="Wang G."/>
            <person name="Liu Z."/>
            <person name="Lin R."/>
            <person name="Li E."/>
            <person name="Mao Z."/>
            <person name="Ling J."/>
            <person name="Yin W."/>
            <person name="Xie B."/>
        </authorList>
    </citation>
    <scope>NUCLEOTIDE SEQUENCE [LARGE SCALE GENOMIC DNA]</scope>
    <source>
        <strain evidence="1">PLFJ-1</strain>
    </source>
</reference>
<evidence type="ECO:0000313" key="2">
    <source>
        <dbReference type="Proteomes" id="UP000078340"/>
    </source>
</evidence>
<name>A0A179H8D7_PURLI</name>
<dbReference type="EMBL" id="LSBI01000007">
    <property type="protein sequence ID" value="OAQ85958.1"/>
    <property type="molecule type" value="Genomic_DNA"/>
</dbReference>
<dbReference type="AlphaFoldDB" id="A0A179H8D7"/>
<dbReference type="Proteomes" id="UP000078340">
    <property type="component" value="Unassembled WGS sequence"/>
</dbReference>
<gene>
    <name evidence="1" type="ORF">VFPFJ_08347</name>
</gene>
<accession>A0A179H8D7</accession>
<protein>
    <submittedName>
        <fullName evidence="1">Uncharacterized protein</fullName>
    </submittedName>
</protein>